<evidence type="ECO:0000313" key="3">
    <source>
        <dbReference type="Proteomes" id="UP000176241"/>
    </source>
</evidence>
<dbReference type="Proteomes" id="UP000176241">
    <property type="component" value="Unassembled WGS sequence"/>
</dbReference>
<dbReference type="AlphaFoldDB" id="A0A1G1XUP8"/>
<sequence>MFLEGQKVGLRPLKQEDASLFQEWMNNQEINQYLMVYLPLTRLAEEQWIKDTGQSKDNIVLTIVAKTPADGKPIGNVGLHDISHKDSNATFGIFIGDKDYHECGYGTEAAKLIIGYGFNQLNLHRINSFAFAFNERSINMHLKLGFKKEGCQRQKIFKNGRYVDEIVFGLLRE</sequence>
<dbReference type="InterPro" id="IPR000182">
    <property type="entry name" value="GNAT_dom"/>
</dbReference>
<dbReference type="PANTHER" id="PTHR43415:SF3">
    <property type="entry name" value="GNAT-FAMILY ACETYLTRANSFERASE"/>
    <property type="match status" value="1"/>
</dbReference>
<dbReference type="PROSITE" id="PS51186">
    <property type="entry name" value="GNAT"/>
    <property type="match status" value="1"/>
</dbReference>
<feature type="domain" description="N-acetyltransferase" evidence="1">
    <location>
        <begin position="8"/>
        <end position="173"/>
    </location>
</feature>
<dbReference type="InterPro" id="IPR016181">
    <property type="entry name" value="Acyl_CoA_acyltransferase"/>
</dbReference>
<evidence type="ECO:0000259" key="1">
    <source>
        <dbReference type="PROSITE" id="PS51186"/>
    </source>
</evidence>
<dbReference type="EMBL" id="MHIC01000040">
    <property type="protein sequence ID" value="OGY43809.1"/>
    <property type="molecule type" value="Genomic_DNA"/>
</dbReference>
<dbReference type="GO" id="GO:0016747">
    <property type="term" value="F:acyltransferase activity, transferring groups other than amino-acyl groups"/>
    <property type="evidence" value="ECO:0007669"/>
    <property type="project" value="InterPro"/>
</dbReference>
<protein>
    <recommendedName>
        <fullName evidence="1">N-acetyltransferase domain-containing protein</fullName>
    </recommendedName>
</protein>
<organism evidence="2 3">
    <name type="scientific">Candidatus Buchananbacteria bacterium RIFCSPHIGHO2_01_FULL_39_8</name>
    <dbReference type="NCBI Taxonomy" id="1797533"/>
    <lineage>
        <taxon>Bacteria</taxon>
        <taxon>Candidatus Buchananiibacteriota</taxon>
    </lineage>
</organism>
<comment type="caution">
    <text evidence="2">The sequence shown here is derived from an EMBL/GenBank/DDBJ whole genome shotgun (WGS) entry which is preliminary data.</text>
</comment>
<dbReference type="PANTHER" id="PTHR43415">
    <property type="entry name" value="SPERMIDINE N(1)-ACETYLTRANSFERASE"/>
    <property type="match status" value="1"/>
</dbReference>
<dbReference type="Pfam" id="PF13302">
    <property type="entry name" value="Acetyltransf_3"/>
    <property type="match status" value="1"/>
</dbReference>
<accession>A0A1G1XUP8</accession>
<dbReference type="SUPFAM" id="SSF55729">
    <property type="entry name" value="Acyl-CoA N-acyltransferases (Nat)"/>
    <property type="match status" value="1"/>
</dbReference>
<name>A0A1G1XUP8_9BACT</name>
<evidence type="ECO:0000313" key="2">
    <source>
        <dbReference type="EMBL" id="OGY43809.1"/>
    </source>
</evidence>
<dbReference type="STRING" id="1797533.A2731_02930"/>
<dbReference type="Gene3D" id="3.40.630.30">
    <property type="match status" value="1"/>
</dbReference>
<reference evidence="2 3" key="1">
    <citation type="journal article" date="2016" name="Nat. Commun.">
        <title>Thousands of microbial genomes shed light on interconnected biogeochemical processes in an aquifer system.</title>
        <authorList>
            <person name="Anantharaman K."/>
            <person name="Brown C.T."/>
            <person name="Hug L.A."/>
            <person name="Sharon I."/>
            <person name="Castelle C.J."/>
            <person name="Probst A.J."/>
            <person name="Thomas B.C."/>
            <person name="Singh A."/>
            <person name="Wilkins M.J."/>
            <person name="Karaoz U."/>
            <person name="Brodie E.L."/>
            <person name="Williams K.H."/>
            <person name="Hubbard S.S."/>
            <person name="Banfield J.F."/>
        </authorList>
    </citation>
    <scope>NUCLEOTIDE SEQUENCE [LARGE SCALE GENOMIC DNA]</scope>
</reference>
<gene>
    <name evidence="2" type="ORF">A2731_02930</name>
</gene>
<proteinExistence type="predicted"/>